<dbReference type="RefSeq" id="WP_120134804.1">
    <property type="nucleotide sequence ID" value="NZ_RAHH01000034.1"/>
</dbReference>
<feature type="domain" description="IprA winged helix-turn-helix" evidence="1">
    <location>
        <begin position="153"/>
        <end position="220"/>
    </location>
</feature>
<evidence type="ECO:0000313" key="2">
    <source>
        <dbReference type="EMBL" id="RJT37416.1"/>
    </source>
</evidence>
<accession>A0A419N3E6</accession>
<gene>
    <name evidence="2" type="ORF">D6C13_21930</name>
</gene>
<sequence>MNDEAENCRVPNSENIPMAKPLKSIETLIQYFRNESTPLLLRDSESEFKLHNSQGELQVILVLEGLVDVYRNSDQLLFATASAPTIFGMQGSPYRYNMYKFVCHPGCILESLSLSAVVKIIMEHQLLEELLTCQTYFNDYHAYRTNMLINKSAYEIVRAFLLELEREPAEIRANINVPAFILARSNLARSGVMKILAELRQGEYIKIENGKLISILRVLPKAF</sequence>
<name>A0A419N3E6_9GAMM</name>
<dbReference type="Pfam" id="PF15977">
    <property type="entry name" value="HTH_46"/>
    <property type="match status" value="1"/>
</dbReference>
<dbReference type="EMBL" id="RAHH01000034">
    <property type="protein sequence ID" value="RJT37416.1"/>
    <property type="molecule type" value="Genomic_DNA"/>
</dbReference>
<dbReference type="InterPro" id="IPR014710">
    <property type="entry name" value="RmlC-like_jellyroll"/>
</dbReference>
<proteinExistence type="predicted"/>
<keyword evidence="3" id="KW-1185">Reference proteome</keyword>
<dbReference type="AlphaFoldDB" id="A0A419N3E6"/>
<reference evidence="2 3" key="1">
    <citation type="submission" date="2018-09" db="EMBL/GenBank/DDBJ databases">
        <authorList>
            <person name="Le Fleche-Mateos A."/>
        </authorList>
    </citation>
    <scope>NUCLEOTIDE SEQUENCE [LARGE SCALE GENOMIC DNA]</scope>
    <source>
        <strain evidence="2 3">DSM 27399</strain>
    </source>
</reference>
<evidence type="ECO:0000313" key="3">
    <source>
        <dbReference type="Proteomes" id="UP000284908"/>
    </source>
</evidence>
<dbReference type="OrthoDB" id="6503934at2"/>
<comment type="caution">
    <text evidence="2">The sequence shown here is derived from an EMBL/GenBank/DDBJ whole genome shotgun (WGS) entry which is preliminary data.</text>
</comment>
<evidence type="ECO:0000259" key="1">
    <source>
        <dbReference type="Pfam" id="PF15977"/>
    </source>
</evidence>
<organism evidence="2 3">
    <name type="scientific">Rahnella woolbedingensis</name>
    <dbReference type="NCBI Taxonomy" id="1510574"/>
    <lineage>
        <taxon>Bacteria</taxon>
        <taxon>Pseudomonadati</taxon>
        <taxon>Pseudomonadota</taxon>
        <taxon>Gammaproteobacteria</taxon>
        <taxon>Enterobacterales</taxon>
        <taxon>Yersiniaceae</taxon>
        <taxon>Rahnella</taxon>
    </lineage>
</organism>
<dbReference type="Proteomes" id="UP000284908">
    <property type="component" value="Unassembled WGS sequence"/>
</dbReference>
<protein>
    <recommendedName>
        <fullName evidence="1">IprA winged helix-turn-helix domain-containing protein</fullName>
    </recommendedName>
</protein>
<dbReference type="Gene3D" id="2.60.120.10">
    <property type="entry name" value="Jelly Rolls"/>
    <property type="match status" value="1"/>
</dbReference>
<dbReference type="InterPro" id="IPR041687">
    <property type="entry name" value="HTH_46"/>
</dbReference>